<dbReference type="OrthoDB" id="9785345at2"/>
<protein>
    <recommendedName>
        <fullName evidence="4">Oligogalacturonate lyase domain-containing protein</fullName>
    </recommendedName>
</protein>
<evidence type="ECO:0000313" key="2">
    <source>
        <dbReference type="EMBL" id="GEP43604.1"/>
    </source>
</evidence>
<keyword evidence="3" id="KW-1185">Reference proteome</keyword>
<comment type="caution">
    <text evidence="2">The sequence shown here is derived from an EMBL/GenBank/DDBJ whole genome shotgun (WGS) entry which is preliminary data.</text>
</comment>
<feature type="chain" id="PRO_5022019231" description="Oligogalacturonate lyase domain-containing protein" evidence="1">
    <location>
        <begin position="23"/>
        <end position="414"/>
    </location>
</feature>
<dbReference type="RefSeq" id="WP_146851178.1">
    <property type="nucleotide sequence ID" value="NZ_BKAG01000019.1"/>
</dbReference>
<evidence type="ECO:0008006" key="4">
    <source>
        <dbReference type="Google" id="ProtNLM"/>
    </source>
</evidence>
<dbReference type="SUPFAM" id="SSF69304">
    <property type="entry name" value="Tricorn protease N-terminal domain"/>
    <property type="match status" value="1"/>
</dbReference>
<sequence>MKRLLTYLAFHGLSLVLLTAHAADLSVSVSPLTSGPKHHFFGYIGHVRTIPWNQSGRYILSLQTTFQDHMPRAEDEAEIVLIDTQKGNSITVVERTRAWNPQQGTMMYWNPQQPETQFFFNDRDPKTQEVFCVLYDIEKRQRITEYRHPETPFGNSGVAQKGGWFLGINYARMARLRPVTGYPETRDWTLGVSQPENDGIFKVNIATKETKLLVSFKQLANALRATHPEVDGKDLFINHTLWNRDDDRIYFFVRGDFELKDRCNIPCVMHADGTNLRPLETFIGGHPDWAEGHLMIGQKDDRQILYDTDKMEIAGDLGTPELFPKPGGDVALSPDGKWFVNGHGEGGQNFYTFLRLADGAWVRSPGFDQGGYTGGDLRIDPGPLWNRDSTQILVPGIGKDGTRQLSILSVQSKE</sequence>
<name>A0A512MA43_9BACT</name>
<evidence type="ECO:0000256" key="1">
    <source>
        <dbReference type="SAM" id="SignalP"/>
    </source>
</evidence>
<reference evidence="2 3" key="1">
    <citation type="submission" date="2019-07" db="EMBL/GenBank/DDBJ databases">
        <title>Whole genome shotgun sequence of Brevifollis gellanilyticus NBRC 108608.</title>
        <authorList>
            <person name="Hosoyama A."/>
            <person name="Uohara A."/>
            <person name="Ohji S."/>
            <person name="Ichikawa N."/>
        </authorList>
    </citation>
    <scope>NUCLEOTIDE SEQUENCE [LARGE SCALE GENOMIC DNA]</scope>
    <source>
        <strain evidence="2 3">NBRC 108608</strain>
    </source>
</reference>
<keyword evidence="1" id="KW-0732">Signal</keyword>
<organism evidence="2 3">
    <name type="scientific">Brevifollis gellanilyticus</name>
    <dbReference type="NCBI Taxonomy" id="748831"/>
    <lineage>
        <taxon>Bacteria</taxon>
        <taxon>Pseudomonadati</taxon>
        <taxon>Verrucomicrobiota</taxon>
        <taxon>Verrucomicrobiia</taxon>
        <taxon>Verrucomicrobiales</taxon>
        <taxon>Verrucomicrobiaceae</taxon>
    </lineage>
</organism>
<accession>A0A512MA43</accession>
<dbReference type="Proteomes" id="UP000321577">
    <property type="component" value="Unassembled WGS sequence"/>
</dbReference>
<dbReference type="AlphaFoldDB" id="A0A512MA43"/>
<dbReference type="EMBL" id="BKAG01000019">
    <property type="protein sequence ID" value="GEP43604.1"/>
    <property type="molecule type" value="Genomic_DNA"/>
</dbReference>
<evidence type="ECO:0000313" key="3">
    <source>
        <dbReference type="Proteomes" id="UP000321577"/>
    </source>
</evidence>
<proteinExistence type="predicted"/>
<gene>
    <name evidence="2" type="ORF">BGE01nite_28950</name>
</gene>
<feature type="signal peptide" evidence="1">
    <location>
        <begin position="1"/>
        <end position="22"/>
    </location>
</feature>